<evidence type="ECO:0000256" key="1">
    <source>
        <dbReference type="ARBA" id="ARBA00005564"/>
    </source>
</evidence>
<dbReference type="Proteomes" id="UP000659904">
    <property type="component" value="Unassembled WGS sequence"/>
</dbReference>
<dbReference type="InterPro" id="IPR015943">
    <property type="entry name" value="WD40/YVTN_repeat-like_dom_sf"/>
</dbReference>
<dbReference type="InterPro" id="IPR011048">
    <property type="entry name" value="Haem_d1_sf"/>
</dbReference>
<dbReference type="EMBL" id="BONH01000020">
    <property type="protein sequence ID" value="GIF99289.1"/>
    <property type="molecule type" value="Genomic_DNA"/>
</dbReference>
<keyword evidence="3" id="KW-1185">Reference proteome</keyword>
<evidence type="ECO:0000313" key="2">
    <source>
        <dbReference type="EMBL" id="GIF99289.1"/>
    </source>
</evidence>
<dbReference type="AlphaFoldDB" id="A0A8J3KNR8"/>
<comment type="similarity">
    <text evidence="1">Belongs to the cycloisomerase 2 family.</text>
</comment>
<dbReference type="RefSeq" id="WP_120316619.1">
    <property type="nucleotide sequence ID" value="NZ_BONH01000020.1"/>
</dbReference>
<dbReference type="PANTHER" id="PTHR30344:SF1">
    <property type="entry name" value="6-PHOSPHOGLUCONOLACTONASE"/>
    <property type="match status" value="1"/>
</dbReference>
<gene>
    <name evidence="2" type="ORF">Cci01nite_43830</name>
</gene>
<dbReference type="InterPro" id="IPR050282">
    <property type="entry name" value="Cycloisomerase_2"/>
</dbReference>
<evidence type="ECO:0008006" key="4">
    <source>
        <dbReference type="Google" id="ProtNLM"/>
    </source>
</evidence>
<dbReference type="Pfam" id="PF10282">
    <property type="entry name" value="Lactonase"/>
    <property type="match status" value="1"/>
</dbReference>
<reference evidence="2 3" key="1">
    <citation type="submission" date="2021-01" db="EMBL/GenBank/DDBJ databases">
        <title>Whole genome shotgun sequence of Catellatospora citrea NBRC 14495.</title>
        <authorList>
            <person name="Komaki H."/>
            <person name="Tamura T."/>
        </authorList>
    </citation>
    <scope>NUCLEOTIDE SEQUENCE [LARGE SCALE GENOMIC DNA]</scope>
    <source>
        <strain evidence="2 3">NBRC 14495</strain>
    </source>
</reference>
<dbReference type="SUPFAM" id="SSF51004">
    <property type="entry name" value="C-terminal (heme d1) domain of cytochrome cd1-nitrite reductase"/>
    <property type="match status" value="1"/>
</dbReference>
<accession>A0A8J3KNR8</accession>
<dbReference type="Gene3D" id="2.130.10.10">
    <property type="entry name" value="YVTN repeat-like/Quinoprotein amine dehydrogenase"/>
    <property type="match status" value="1"/>
</dbReference>
<evidence type="ECO:0000313" key="3">
    <source>
        <dbReference type="Proteomes" id="UP000659904"/>
    </source>
</evidence>
<dbReference type="InterPro" id="IPR019405">
    <property type="entry name" value="Lactonase_7-beta_prop"/>
</dbReference>
<protein>
    <recommendedName>
        <fullName evidence="4">6-phosphogluconolactonase (Cycloisomerase 2 family)</fullName>
    </recommendedName>
</protein>
<comment type="caution">
    <text evidence="2">The sequence shown here is derived from an EMBL/GenBank/DDBJ whole genome shotgun (WGS) entry which is preliminary data.</text>
</comment>
<sequence>MPSVPADLVHIGSYTAKAGPELAITAWRQDPRTGRLAPAHAPVAAVDPSWLAWHPDGTHLYAASESAAQVLSYAVTADGLRLLGAQPSGGADPCHLAVDPRGRFVVAANYSGGSVSVFAIGADGALLPYHQLVAHEGSGPDAERQESPHAHMALLAPDGLLYVTDLGTDEVRSYAVGPDGLRHVATSPLIAGMGPRHLAFHPSGVVFVAGELDSTVVVCAAADGRLRPVSSVPATVGEPGERNYPSHLECSPDGRFLYLANRGADCLTVFAVEDGTLCPVADVPTGRWPRHFALIGDFLYVADQDGDTVTVFRRDPVTGLPEPTGETVAVPNPSCVVSAPSGV</sequence>
<dbReference type="GO" id="GO:0017057">
    <property type="term" value="F:6-phosphogluconolactonase activity"/>
    <property type="evidence" value="ECO:0007669"/>
    <property type="project" value="TreeGrafter"/>
</dbReference>
<organism evidence="2 3">
    <name type="scientific">Catellatospora citrea</name>
    <dbReference type="NCBI Taxonomy" id="53366"/>
    <lineage>
        <taxon>Bacteria</taxon>
        <taxon>Bacillati</taxon>
        <taxon>Actinomycetota</taxon>
        <taxon>Actinomycetes</taxon>
        <taxon>Micromonosporales</taxon>
        <taxon>Micromonosporaceae</taxon>
        <taxon>Catellatospora</taxon>
    </lineage>
</organism>
<dbReference type="PANTHER" id="PTHR30344">
    <property type="entry name" value="6-PHOSPHOGLUCONOLACTONASE-RELATED"/>
    <property type="match status" value="1"/>
</dbReference>
<proteinExistence type="inferred from homology"/>
<name>A0A8J3KNR8_9ACTN</name>